<organism evidence="1 2">
    <name type="scientific">Brassica campestris</name>
    <name type="common">Field mustard</name>
    <dbReference type="NCBI Taxonomy" id="3711"/>
    <lineage>
        <taxon>Eukaryota</taxon>
        <taxon>Viridiplantae</taxon>
        <taxon>Streptophyta</taxon>
        <taxon>Embryophyta</taxon>
        <taxon>Tracheophyta</taxon>
        <taxon>Spermatophyta</taxon>
        <taxon>Magnoliopsida</taxon>
        <taxon>eudicotyledons</taxon>
        <taxon>Gunneridae</taxon>
        <taxon>Pentapetalae</taxon>
        <taxon>rosids</taxon>
        <taxon>malvids</taxon>
        <taxon>Brassicales</taxon>
        <taxon>Brassicaceae</taxon>
        <taxon>Brassiceae</taxon>
        <taxon>Brassica</taxon>
    </lineage>
</organism>
<accession>A0A8D9GS75</accession>
<reference evidence="1 2" key="1">
    <citation type="submission" date="2021-07" db="EMBL/GenBank/DDBJ databases">
        <authorList>
            <consortium name="Genoscope - CEA"/>
            <person name="William W."/>
        </authorList>
    </citation>
    <scope>NUCLEOTIDE SEQUENCE [LARGE SCALE GENOMIC DNA]</scope>
</reference>
<dbReference type="Gramene" id="A03p68770.2_BraZ1">
    <property type="protein sequence ID" value="A03p68770.2_BraZ1.CDS"/>
    <property type="gene ID" value="A03g68770.2_BraZ1"/>
</dbReference>
<dbReference type="EMBL" id="LS974619">
    <property type="protein sequence ID" value="CAG7885534.1"/>
    <property type="molecule type" value="Genomic_DNA"/>
</dbReference>
<proteinExistence type="predicted"/>
<dbReference type="PANTHER" id="PTHR45786">
    <property type="entry name" value="DNA BINDING PROTEIN-LIKE"/>
    <property type="match status" value="1"/>
</dbReference>
<sequence length="185" mass="21796">MMFSFTSLWGRIDHTINNGRYPYVFKISGENYHLMGDMLQKMVKSKFLQLYKYDNINEISNKIYFNHNICYNIKLTIITFQGTGADVSSLKDDIKLLDDQNPMLRLSDNLATYLMSRRTHNLPTADQVAALTPGDFIMNIEKRDIILELNTCRYHRISEKLTYFPLQCPILYCESRTIIRSRRLF</sequence>
<name>A0A8D9GS75_BRACM</name>
<protein>
    <submittedName>
        <fullName evidence="1">Uncharacterized protein</fullName>
    </submittedName>
</protein>
<dbReference type="Proteomes" id="UP000694005">
    <property type="component" value="Chromosome A03"/>
</dbReference>
<dbReference type="AlphaFoldDB" id="A0A8D9GS75"/>
<evidence type="ECO:0000313" key="1">
    <source>
        <dbReference type="EMBL" id="CAG7885534.1"/>
    </source>
</evidence>
<evidence type="ECO:0000313" key="2">
    <source>
        <dbReference type="Proteomes" id="UP000694005"/>
    </source>
</evidence>
<dbReference type="PANTHER" id="PTHR45786:SF66">
    <property type="entry name" value="HOOK MOTIF PROTEIN, PUTATIVE-RELATED"/>
    <property type="match status" value="1"/>
</dbReference>
<gene>
    <name evidence="1" type="ORF">BRAPAZ1V2_A03P68770.2</name>
</gene>